<dbReference type="GO" id="GO:0006351">
    <property type="term" value="P:DNA-templated transcription"/>
    <property type="evidence" value="ECO:0007669"/>
    <property type="project" value="InterPro"/>
</dbReference>
<dbReference type="GO" id="GO:0000981">
    <property type="term" value="F:DNA-binding transcription factor activity, RNA polymerase II-specific"/>
    <property type="evidence" value="ECO:0007669"/>
    <property type="project" value="InterPro"/>
</dbReference>
<feature type="region of interest" description="Disordered" evidence="5">
    <location>
        <begin position="44"/>
        <end position="116"/>
    </location>
</feature>
<dbReference type="PANTHER" id="PTHR47424:SF9">
    <property type="entry name" value="TAH-2"/>
    <property type="match status" value="1"/>
</dbReference>
<dbReference type="InterPro" id="IPR051127">
    <property type="entry name" value="Fungal_SecMet_Regulators"/>
</dbReference>
<evidence type="ECO:0000256" key="1">
    <source>
        <dbReference type="ARBA" id="ARBA00022723"/>
    </source>
</evidence>
<dbReference type="CDD" id="cd00067">
    <property type="entry name" value="GAL4"/>
    <property type="match status" value="1"/>
</dbReference>
<keyword evidence="6" id="KW-0472">Membrane</keyword>
<dbReference type="SMART" id="SM00066">
    <property type="entry name" value="GAL4"/>
    <property type="match status" value="1"/>
</dbReference>
<dbReference type="PROSITE" id="PS50048">
    <property type="entry name" value="ZN2_CY6_FUNGAL_2"/>
    <property type="match status" value="1"/>
</dbReference>
<keyword evidence="6" id="KW-1133">Transmembrane helix</keyword>
<gene>
    <name evidence="8" type="ORF">VDGE_30481</name>
</gene>
<evidence type="ECO:0000256" key="2">
    <source>
        <dbReference type="ARBA" id="ARBA00023015"/>
    </source>
</evidence>
<name>A0A444RJ89_VERDA</name>
<dbReference type="SUPFAM" id="SSF57701">
    <property type="entry name" value="Zn2/Cys6 DNA-binding domain"/>
    <property type="match status" value="1"/>
</dbReference>
<comment type="caution">
    <text evidence="8">The sequence shown here is derived from an EMBL/GenBank/DDBJ whole genome shotgun (WGS) entry which is preliminary data.</text>
</comment>
<keyword evidence="4" id="KW-0539">Nucleus</keyword>
<dbReference type="Gene3D" id="4.10.240.10">
    <property type="entry name" value="Zn(2)-C6 fungal-type DNA-binding domain"/>
    <property type="match status" value="1"/>
</dbReference>
<feature type="transmembrane region" description="Helical" evidence="6">
    <location>
        <begin position="517"/>
        <end position="536"/>
    </location>
</feature>
<evidence type="ECO:0000256" key="3">
    <source>
        <dbReference type="ARBA" id="ARBA00023163"/>
    </source>
</evidence>
<evidence type="ECO:0000256" key="5">
    <source>
        <dbReference type="SAM" id="MobiDB-lite"/>
    </source>
</evidence>
<dbReference type="PROSITE" id="PS00463">
    <property type="entry name" value="ZN2_CY6_FUNGAL_1"/>
    <property type="match status" value="1"/>
</dbReference>
<dbReference type="Pfam" id="PF00172">
    <property type="entry name" value="Zn_clus"/>
    <property type="match status" value="1"/>
</dbReference>
<dbReference type="GO" id="GO:0008270">
    <property type="term" value="F:zinc ion binding"/>
    <property type="evidence" value="ECO:0007669"/>
    <property type="project" value="InterPro"/>
</dbReference>
<dbReference type="GO" id="GO:0000435">
    <property type="term" value="P:positive regulation of transcription from RNA polymerase II promoter by galactose"/>
    <property type="evidence" value="ECO:0007669"/>
    <property type="project" value="TreeGrafter"/>
</dbReference>
<dbReference type="EMBL" id="RSDZ01000266">
    <property type="protein sequence ID" value="RXG41261.1"/>
    <property type="molecule type" value="Genomic_DNA"/>
</dbReference>
<evidence type="ECO:0000256" key="4">
    <source>
        <dbReference type="ARBA" id="ARBA00023242"/>
    </source>
</evidence>
<evidence type="ECO:0000313" key="9">
    <source>
        <dbReference type="Proteomes" id="UP000288725"/>
    </source>
</evidence>
<keyword evidence="6" id="KW-0812">Transmembrane</keyword>
<dbReference type="GO" id="GO:0005634">
    <property type="term" value="C:nucleus"/>
    <property type="evidence" value="ECO:0007669"/>
    <property type="project" value="TreeGrafter"/>
</dbReference>
<protein>
    <recommendedName>
        <fullName evidence="7">Zn(2)-C6 fungal-type domain-containing protein</fullName>
    </recommendedName>
</protein>
<keyword evidence="3" id="KW-0804">Transcription</keyword>
<accession>A0A444RJ89</accession>
<organism evidence="8 9">
    <name type="scientific">Verticillium dahliae</name>
    <name type="common">Verticillium wilt</name>
    <dbReference type="NCBI Taxonomy" id="27337"/>
    <lineage>
        <taxon>Eukaryota</taxon>
        <taxon>Fungi</taxon>
        <taxon>Dikarya</taxon>
        <taxon>Ascomycota</taxon>
        <taxon>Pezizomycotina</taxon>
        <taxon>Sordariomycetes</taxon>
        <taxon>Hypocreomycetidae</taxon>
        <taxon>Glomerellales</taxon>
        <taxon>Plectosphaerellaceae</taxon>
        <taxon>Verticillium</taxon>
    </lineage>
</organism>
<feature type="compositionally biased region" description="Polar residues" evidence="5">
    <location>
        <begin position="609"/>
        <end position="618"/>
    </location>
</feature>
<feature type="compositionally biased region" description="Polar residues" evidence="5">
    <location>
        <begin position="82"/>
        <end position="106"/>
    </location>
</feature>
<evidence type="ECO:0000256" key="6">
    <source>
        <dbReference type="SAM" id="Phobius"/>
    </source>
</evidence>
<sequence>MEDDPVRRVRARIANACDSCKARKVKCDGNIPCSYCTRRQRASTCHYSPQHRRRTQVARTTVTPSPSAPGSDRLTRHHQSPGPRSSYSRQQSHTATPTPRVDTSQEAADDETEVPREARLLRDAQGKLIFIGDCAPLSFFQTVRQLVSSRVDANAFAQHVNRFSGSDSANSKPSHCQGSGTLPVLHRDTIPTAVAAYSSVTSGIVDLFCHTRVRDDIALWASQTERHDVSSAVHFLVLAIGYQATHEDLAVTYFDHARNIALANLTGNLTVSTIQAFVLITVFMLGSCQTNGAFLFCGIAVRAAYSIGVHRTEINARFGPETQRQRDRLWKSMRILDLFLSTSMGRPPATSDVDCTVSYSAPDEDGQEAFDILNSSVQIFLIAEEIVVEVYSRKKISYQLTEGISRRLRDWSIRWLPKLKHVIASPPAEGNGTEVTGACQVLCSYYYSVILVSRPFLMYELHKRLSDSRAGQPTTQSGLSSGKSKLADASIDAASFMVEPVAELIDKGYLQGHVPLVVSWLFASSLVLGIGLLGSFGRILEKYSRRSIQALEHFAKHDTNAGQYALIAKSLLSSALEYLEKKELNERIQRTESSSQLFGLVPREGQEALPQQSYSQSVSDRRNSPARNSGASGYLGLGTPPFGDIDTGFLGMSDSLPQTPNLSAFLEGRMDTGGEPGFGDLNLFQLLDGEGHIDLGSFM</sequence>
<dbReference type="GO" id="GO:0000978">
    <property type="term" value="F:RNA polymerase II cis-regulatory region sequence-specific DNA binding"/>
    <property type="evidence" value="ECO:0007669"/>
    <property type="project" value="TreeGrafter"/>
</dbReference>
<evidence type="ECO:0000313" key="8">
    <source>
        <dbReference type="EMBL" id="RXG41261.1"/>
    </source>
</evidence>
<proteinExistence type="predicted"/>
<feature type="domain" description="Zn(2)-C6 fungal-type" evidence="7">
    <location>
        <begin position="16"/>
        <end position="47"/>
    </location>
</feature>
<dbReference type="InterPro" id="IPR007219">
    <property type="entry name" value="XnlR_reg_dom"/>
</dbReference>
<dbReference type="CDD" id="cd12148">
    <property type="entry name" value="fungal_TF_MHR"/>
    <property type="match status" value="1"/>
</dbReference>
<evidence type="ECO:0000259" key="7">
    <source>
        <dbReference type="PROSITE" id="PS50048"/>
    </source>
</evidence>
<dbReference type="InterPro" id="IPR036864">
    <property type="entry name" value="Zn2-C6_fun-type_DNA-bd_sf"/>
</dbReference>
<reference evidence="8 9" key="1">
    <citation type="submission" date="2018-12" db="EMBL/GenBank/DDBJ databases">
        <title>Genome of Verticillium dahliae isolate Getta Getta.</title>
        <authorList>
            <person name="Gardiner D.M."/>
        </authorList>
    </citation>
    <scope>NUCLEOTIDE SEQUENCE [LARGE SCALE GENOMIC DNA]</scope>
    <source>
        <strain evidence="8 9">Getta Getta</strain>
    </source>
</reference>
<dbReference type="SMART" id="SM00906">
    <property type="entry name" value="Fungal_trans"/>
    <property type="match status" value="1"/>
</dbReference>
<dbReference type="Proteomes" id="UP000288725">
    <property type="component" value="Chromosome 4"/>
</dbReference>
<dbReference type="PANTHER" id="PTHR47424">
    <property type="entry name" value="REGULATORY PROTEIN GAL4"/>
    <property type="match status" value="1"/>
</dbReference>
<keyword evidence="1" id="KW-0479">Metal-binding</keyword>
<dbReference type="AlphaFoldDB" id="A0A444RJ89"/>
<keyword evidence="2" id="KW-0805">Transcription regulation</keyword>
<feature type="region of interest" description="Disordered" evidence="5">
    <location>
        <begin position="607"/>
        <end position="637"/>
    </location>
</feature>
<dbReference type="Pfam" id="PF04082">
    <property type="entry name" value="Fungal_trans"/>
    <property type="match status" value="1"/>
</dbReference>
<dbReference type="InterPro" id="IPR001138">
    <property type="entry name" value="Zn2Cys6_DnaBD"/>
</dbReference>